<evidence type="ECO:0000313" key="3">
    <source>
        <dbReference type="Proteomes" id="UP001152795"/>
    </source>
</evidence>
<evidence type="ECO:0000256" key="1">
    <source>
        <dbReference type="SAM" id="MobiDB-lite"/>
    </source>
</evidence>
<feature type="compositionally biased region" description="Basic and acidic residues" evidence="1">
    <location>
        <begin position="56"/>
        <end position="86"/>
    </location>
</feature>
<reference evidence="2" key="1">
    <citation type="submission" date="2020-04" db="EMBL/GenBank/DDBJ databases">
        <authorList>
            <person name="Alioto T."/>
            <person name="Alioto T."/>
            <person name="Gomez Garrido J."/>
        </authorList>
    </citation>
    <scope>NUCLEOTIDE SEQUENCE</scope>
    <source>
        <strain evidence="2">A484AB</strain>
    </source>
</reference>
<gene>
    <name evidence="2" type="ORF">PACLA_8A001709</name>
</gene>
<feature type="region of interest" description="Disordered" evidence="1">
    <location>
        <begin position="1"/>
        <end position="86"/>
    </location>
</feature>
<keyword evidence="3" id="KW-1185">Reference proteome</keyword>
<dbReference type="EMBL" id="CACRXK020002881">
    <property type="protein sequence ID" value="CAB3996502.1"/>
    <property type="molecule type" value="Genomic_DNA"/>
</dbReference>
<name>A0A7D9I3P1_PARCT</name>
<comment type="caution">
    <text evidence="2">The sequence shown here is derived from an EMBL/GenBank/DDBJ whole genome shotgun (WGS) entry which is preliminary data.</text>
</comment>
<organism evidence="2 3">
    <name type="scientific">Paramuricea clavata</name>
    <name type="common">Red gorgonian</name>
    <name type="synonym">Violescent sea-whip</name>
    <dbReference type="NCBI Taxonomy" id="317549"/>
    <lineage>
        <taxon>Eukaryota</taxon>
        <taxon>Metazoa</taxon>
        <taxon>Cnidaria</taxon>
        <taxon>Anthozoa</taxon>
        <taxon>Octocorallia</taxon>
        <taxon>Malacalcyonacea</taxon>
        <taxon>Plexauridae</taxon>
        <taxon>Paramuricea</taxon>
    </lineage>
</organism>
<dbReference type="AlphaFoldDB" id="A0A7D9I3P1"/>
<dbReference type="Proteomes" id="UP001152795">
    <property type="component" value="Unassembled WGS sequence"/>
</dbReference>
<evidence type="ECO:0000313" key="2">
    <source>
        <dbReference type="EMBL" id="CAB3996502.1"/>
    </source>
</evidence>
<protein>
    <submittedName>
        <fullName evidence="2">Uncharacterized protein</fullName>
    </submittedName>
</protein>
<proteinExistence type="predicted"/>
<feature type="compositionally biased region" description="Basic and acidic residues" evidence="1">
    <location>
        <begin position="30"/>
        <end position="46"/>
    </location>
</feature>
<sequence length="298" mass="33958">MRKQENESSDSQLQTCHRPASGDTVLLTSDEDKSMSTNEEESKNTNEEESMSTNEEESKNTNEVESKSTNEEESKSVNEEDRAEGQMYIEEKIHPVNTEIYYGPKQNEAKAKCKEIHKDCNACPKCSLLIDAAYIVLNKGPVSLPYLWNRFFPNIPYKSGKAKRKILQMPVCALVSGSIYITEKKETFQEYSTLQNKIQSNLISKNKSYIPREDYEAIVSIAQGEPEKELLKHTLCSSQNISRREASKVYGISKLKERADNIDKTAIVMKEIRERQCALAKLEKKLFCFHVGKTLMSS</sequence>
<accession>A0A7D9I3P1</accession>